<dbReference type="InterPro" id="IPR013783">
    <property type="entry name" value="Ig-like_fold"/>
</dbReference>
<dbReference type="InterPro" id="IPR001547">
    <property type="entry name" value="Glyco_hydro_5"/>
</dbReference>
<dbReference type="SUPFAM" id="SSF51445">
    <property type="entry name" value="(Trans)glycosidases"/>
    <property type="match status" value="1"/>
</dbReference>
<dbReference type="EMBL" id="QEAQ01000037">
    <property type="protein sequence ID" value="TPX58347.1"/>
    <property type="molecule type" value="Genomic_DNA"/>
</dbReference>
<dbReference type="Proteomes" id="UP000318582">
    <property type="component" value="Unassembled WGS sequence"/>
</dbReference>
<dbReference type="PANTHER" id="PTHR31451:SF39">
    <property type="entry name" value="MANNAN ENDO-1,4-BETA-MANNOSIDASE 1"/>
    <property type="match status" value="1"/>
</dbReference>
<dbReference type="STRING" id="109895.A0A507E4N4"/>
<protein>
    <recommendedName>
        <fullName evidence="4">mannan endo-1,4-beta-mannosidase</fullName>
        <ecNumber evidence="4">3.2.1.78</ecNumber>
    </recommendedName>
</protein>
<keyword evidence="7" id="KW-0378">Hydrolase</keyword>
<sequence length="550" mass="59321">MSNTSFVVRTGTVLTDPLTSRPLRFVSFNIPSLHLNDDPQFQLTTPWEQADVLSSLSQLGGRVTRTYVLGVQTPEEETSTATTKHIIKAANGTGAVLNERVMVGLDTAIAAASNAGIRIIFPFIDRWEWWGGVESFVKLINPSLPPSAFYSNPAVMGVFKSIISQIVLRNNTVSGILYRDDPTILAWETGNELELDGGRVPATWTQNVAAHLKSIDPNHLVMDGSFKHGWDGSVLNDPNIDLYSNHYYRHLSFSPGEWVGMGLLAGVFIAAIVLLCLTTCCPRRVKWVKTPPESYRHRKETRFRQFLTIFIAFVLAGGAIGGIGGIIAHRIPNPRYGALSNSDAALVASHNKVFIAGEFGLASAASLTSVLQNVVDNQPAFAGALVWSLRGHCKSGGFYTHEEQHGYAAYHYPGLPANKAQGFPDDEQTIITTVKSMAKDLATQTGYTITPPRIPTAPTLIPSTISPTNIRWLGVPGAISYDVARTSNVPVSSESAWTVVKAGVTDNVKCNTTIFVDAAAVGGTSYAYAVRARNEAGVGPLSDPMVVVAP</sequence>
<evidence type="ECO:0000256" key="1">
    <source>
        <dbReference type="ARBA" id="ARBA00001678"/>
    </source>
</evidence>
<dbReference type="Gene3D" id="2.60.40.10">
    <property type="entry name" value="Immunoglobulins"/>
    <property type="match status" value="1"/>
</dbReference>
<keyword evidence="12" id="KW-1185">Reference proteome</keyword>
<dbReference type="Pfam" id="PF26410">
    <property type="entry name" value="GH5_mannosidase"/>
    <property type="match status" value="1"/>
</dbReference>
<dbReference type="InterPro" id="IPR036116">
    <property type="entry name" value="FN3_sf"/>
</dbReference>
<gene>
    <name evidence="11" type="ORF">PhCBS80983_g03179</name>
</gene>
<evidence type="ECO:0000256" key="4">
    <source>
        <dbReference type="ARBA" id="ARBA00012706"/>
    </source>
</evidence>
<evidence type="ECO:0000313" key="11">
    <source>
        <dbReference type="EMBL" id="TPX58347.1"/>
    </source>
</evidence>
<evidence type="ECO:0000313" key="12">
    <source>
        <dbReference type="Proteomes" id="UP000318582"/>
    </source>
</evidence>
<comment type="catalytic activity">
    <reaction evidence="1">
        <text>Random hydrolysis of (1-&gt;4)-beta-D-mannosidic linkages in mannans, galactomannans and glucomannans.</text>
        <dbReference type="EC" id="3.2.1.78"/>
    </reaction>
</comment>
<keyword evidence="5" id="KW-0964">Secreted</keyword>
<keyword evidence="9" id="KW-0472">Membrane</keyword>
<dbReference type="PANTHER" id="PTHR31451">
    <property type="match status" value="1"/>
</dbReference>
<feature type="transmembrane region" description="Helical" evidence="9">
    <location>
        <begin position="306"/>
        <end position="328"/>
    </location>
</feature>
<organism evidence="11 12">
    <name type="scientific">Powellomyces hirtus</name>
    <dbReference type="NCBI Taxonomy" id="109895"/>
    <lineage>
        <taxon>Eukaryota</taxon>
        <taxon>Fungi</taxon>
        <taxon>Fungi incertae sedis</taxon>
        <taxon>Chytridiomycota</taxon>
        <taxon>Chytridiomycota incertae sedis</taxon>
        <taxon>Chytridiomycetes</taxon>
        <taxon>Spizellomycetales</taxon>
        <taxon>Powellomycetaceae</taxon>
        <taxon>Powellomyces</taxon>
    </lineage>
</organism>
<keyword evidence="9" id="KW-1133">Transmembrane helix</keyword>
<dbReference type="EC" id="3.2.1.78" evidence="4"/>
<feature type="domain" description="Glycoside hydrolase family 5" evidence="10">
    <location>
        <begin position="89"/>
        <end position="226"/>
    </location>
</feature>
<dbReference type="GO" id="GO:0016985">
    <property type="term" value="F:mannan endo-1,4-beta-mannosidase activity"/>
    <property type="evidence" value="ECO:0007669"/>
    <property type="project" value="UniProtKB-EC"/>
</dbReference>
<proteinExistence type="inferred from homology"/>
<comment type="caution">
    <text evidence="11">The sequence shown here is derived from an EMBL/GenBank/DDBJ whole genome shotgun (WGS) entry which is preliminary data.</text>
</comment>
<keyword evidence="9" id="KW-0812">Transmembrane</keyword>
<name>A0A507E4N4_9FUNG</name>
<feature type="transmembrane region" description="Helical" evidence="9">
    <location>
        <begin position="258"/>
        <end position="277"/>
    </location>
</feature>
<comment type="subcellular location">
    <subcellularLocation>
        <location evidence="2">Secreted</location>
    </subcellularLocation>
</comment>
<dbReference type="InterPro" id="IPR017853">
    <property type="entry name" value="GH"/>
</dbReference>
<dbReference type="GO" id="GO:0005576">
    <property type="term" value="C:extracellular region"/>
    <property type="evidence" value="ECO:0007669"/>
    <property type="project" value="UniProtKB-SubCell"/>
</dbReference>
<keyword evidence="6" id="KW-0732">Signal</keyword>
<evidence type="ECO:0000256" key="3">
    <source>
        <dbReference type="ARBA" id="ARBA00005641"/>
    </source>
</evidence>
<evidence type="ECO:0000256" key="2">
    <source>
        <dbReference type="ARBA" id="ARBA00004613"/>
    </source>
</evidence>
<evidence type="ECO:0000256" key="9">
    <source>
        <dbReference type="SAM" id="Phobius"/>
    </source>
</evidence>
<comment type="similarity">
    <text evidence="3">Belongs to the glycosyl hydrolase 5 (cellulase A) family.</text>
</comment>
<dbReference type="AlphaFoldDB" id="A0A507E4N4"/>
<dbReference type="SUPFAM" id="SSF49265">
    <property type="entry name" value="Fibronectin type III"/>
    <property type="match status" value="1"/>
</dbReference>
<evidence type="ECO:0000256" key="6">
    <source>
        <dbReference type="ARBA" id="ARBA00022729"/>
    </source>
</evidence>
<dbReference type="Gene3D" id="3.20.20.80">
    <property type="entry name" value="Glycosidases"/>
    <property type="match status" value="1"/>
</dbReference>
<accession>A0A507E4N4</accession>
<evidence type="ECO:0000256" key="8">
    <source>
        <dbReference type="ARBA" id="ARBA00023295"/>
    </source>
</evidence>
<evidence type="ECO:0000259" key="10">
    <source>
        <dbReference type="Pfam" id="PF26410"/>
    </source>
</evidence>
<evidence type="ECO:0000256" key="5">
    <source>
        <dbReference type="ARBA" id="ARBA00022525"/>
    </source>
</evidence>
<reference evidence="11 12" key="1">
    <citation type="journal article" date="2019" name="Sci. Rep.">
        <title>Comparative genomics of chytrid fungi reveal insights into the obligate biotrophic and pathogenic lifestyle of Synchytrium endobioticum.</title>
        <authorList>
            <person name="van de Vossenberg B.T.L.H."/>
            <person name="Warris S."/>
            <person name="Nguyen H.D.T."/>
            <person name="van Gent-Pelzer M.P.E."/>
            <person name="Joly D.L."/>
            <person name="van de Geest H.C."/>
            <person name="Bonants P.J.M."/>
            <person name="Smith D.S."/>
            <person name="Levesque C.A."/>
            <person name="van der Lee T.A.J."/>
        </authorList>
    </citation>
    <scope>NUCLEOTIDE SEQUENCE [LARGE SCALE GENOMIC DNA]</scope>
    <source>
        <strain evidence="11 12">CBS 809.83</strain>
    </source>
</reference>
<evidence type="ECO:0000256" key="7">
    <source>
        <dbReference type="ARBA" id="ARBA00022801"/>
    </source>
</evidence>
<keyword evidence="8" id="KW-0326">Glycosidase</keyword>
<dbReference type="InterPro" id="IPR045053">
    <property type="entry name" value="MAN-like"/>
</dbReference>